<dbReference type="AlphaFoldDB" id="A0A2P2K533"/>
<organism evidence="1">
    <name type="scientific">Rhizophora mucronata</name>
    <name type="common">Asiatic mangrove</name>
    <dbReference type="NCBI Taxonomy" id="61149"/>
    <lineage>
        <taxon>Eukaryota</taxon>
        <taxon>Viridiplantae</taxon>
        <taxon>Streptophyta</taxon>
        <taxon>Embryophyta</taxon>
        <taxon>Tracheophyta</taxon>
        <taxon>Spermatophyta</taxon>
        <taxon>Magnoliopsida</taxon>
        <taxon>eudicotyledons</taxon>
        <taxon>Gunneridae</taxon>
        <taxon>Pentapetalae</taxon>
        <taxon>rosids</taxon>
        <taxon>fabids</taxon>
        <taxon>Malpighiales</taxon>
        <taxon>Rhizophoraceae</taxon>
        <taxon>Rhizophora</taxon>
    </lineage>
</organism>
<protein>
    <submittedName>
        <fullName evidence="1">Uncharacterized protein</fullName>
    </submittedName>
</protein>
<reference evidence="1" key="1">
    <citation type="submission" date="2018-02" db="EMBL/GenBank/DDBJ databases">
        <title>Rhizophora mucronata_Transcriptome.</title>
        <authorList>
            <person name="Meera S.P."/>
            <person name="Sreeshan A."/>
            <person name="Augustine A."/>
        </authorList>
    </citation>
    <scope>NUCLEOTIDE SEQUENCE</scope>
    <source>
        <tissue evidence="1">Leaf</tissue>
    </source>
</reference>
<sequence length="40" mass="4669">MDNLSSRWVSFILGREYKTDSILVRALANMSNTSVWNKKH</sequence>
<proteinExistence type="predicted"/>
<accession>A0A2P2K533</accession>
<name>A0A2P2K533_RHIMU</name>
<dbReference type="EMBL" id="GGEC01020325">
    <property type="protein sequence ID" value="MBX00809.1"/>
    <property type="molecule type" value="Transcribed_RNA"/>
</dbReference>
<evidence type="ECO:0000313" key="1">
    <source>
        <dbReference type="EMBL" id="MBX00809.1"/>
    </source>
</evidence>